<evidence type="ECO:0000259" key="6">
    <source>
        <dbReference type="Pfam" id="PF01248"/>
    </source>
</evidence>
<accession>V6LWJ4</accession>
<comment type="function">
    <text evidence="5">Required for ribosome biogenesis. Part of a complex which catalyzes pseudouridylation of rRNA. This involves the isomerization of uridine such that the ribose is subsequently attached to C5, instead of the normal N1. Pseudouridine ('psi') residues may serve to stabilize the conformation of rRNAs.</text>
</comment>
<dbReference type="GO" id="GO:0003723">
    <property type="term" value="F:RNA binding"/>
    <property type="evidence" value="ECO:0007669"/>
    <property type="project" value="UniProtKB-UniRule"/>
</dbReference>
<comment type="subcellular location">
    <subcellularLocation>
        <location evidence="1 5">Nucleus</location>
        <location evidence="1 5">Nucleolus</location>
    </subcellularLocation>
</comment>
<gene>
    <name evidence="7" type="ORF">SS50377_10742</name>
    <name evidence="8" type="ORF">SS50377_21806</name>
</gene>
<evidence type="ECO:0000256" key="4">
    <source>
        <dbReference type="ARBA" id="ARBA00023274"/>
    </source>
</evidence>
<protein>
    <recommendedName>
        <fullName evidence="5">H/ACA ribonucleoprotein complex subunit 2</fullName>
    </recommendedName>
    <alternativeName>
        <fullName evidence="5">Nucleolar protein family A member 2</fullName>
    </alternativeName>
</protein>
<dbReference type="EMBL" id="AUWU02000002">
    <property type="protein sequence ID" value="KAH0576244.1"/>
    <property type="molecule type" value="Genomic_DNA"/>
</dbReference>
<comment type="function">
    <text evidence="5">Common component of the spliceosome and rRNA processing machinery.</text>
</comment>
<keyword evidence="8" id="KW-0689">Ribosomal protein</keyword>
<reference evidence="8" key="2">
    <citation type="submission" date="2020-12" db="EMBL/GenBank/DDBJ databases">
        <title>New Spironucleus salmonicida genome in near-complete chromosomes.</title>
        <authorList>
            <person name="Xu F."/>
            <person name="Kurt Z."/>
            <person name="Jimenez-Gonzalez A."/>
            <person name="Astvaldsson A."/>
            <person name="Andersson J.O."/>
            <person name="Svard S.G."/>
        </authorList>
    </citation>
    <scope>NUCLEOTIDE SEQUENCE</scope>
    <source>
        <strain evidence="8">ATCC 50377</strain>
    </source>
</reference>
<dbReference type="InterPro" id="IPR002415">
    <property type="entry name" value="H/ACA_rnp_Nhp2-like"/>
</dbReference>
<evidence type="ECO:0000256" key="1">
    <source>
        <dbReference type="ARBA" id="ARBA00004604"/>
    </source>
</evidence>
<proteinExistence type="inferred from homology"/>
<evidence type="ECO:0000256" key="2">
    <source>
        <dbReference type="ARBA" id="ARBA00007337"/>
    </source>
</evidence>
<dbReference type="VEuPathDB" id="GiardiaDB:SS50377_21806"/>
<dbReference type="GO" id="GO:0031429">
    <property type="term" value="C:box H/ACA snoRNP complex"/>
    <property type="evidence" value="ECO:0007669"/>
    <property type="project" value="UniProtKB-UniRule"/>
</dbReference>
<evidence type="ECO:0000313" key="8">
    <source>
        <dbReference type="EMBL" id="KAH0576244.1"/>
    </source>
</evidence>
<feature type="domain" description="Ribosomal protein eL8/eL30/eS12/Gadd45" evidence="6">
    <location>
        <begin position="21"/>
        <end position="109"/>
    </location>
</feature>
<keyword evidence="9" id="KW-1185">Reference proteome</keyword>
<dbReference type="GO" id="GO:0031120">
    <property type="term" value="P:snRNA pseudouridine synthesis"/>
    <property type="evidence" value="ECO:0007669"/>
    <property type="project" value="UniProtKB-UniRule"/>
</dbReference>
<keyword evidence="5" id="KW-0694">RNA-binding</keyword>
<dbReference type="Proteomes" id="UP000018208">
    <property type="component" value="Unassembled WGS sequence"/>
</dbReference>
<dbReference type="AlphaFoldDB" id="V6LWJ4"/>
<dbReference type="PRINTS" id="PR00881">
    <property type="entry name" value="L7ARS6FAMILY"/>
</dbReference>
<dbReference type="GO" id="GO:0005840">
    <property type="term" value="C:ribosome"/>
    <property type="evidence" value="ECO:0007669"/>
    <property type="project" value="UniProtKB-KW"/>
</dbReference>
<comment type="similarity">
    <text evidence="2 5">Belongs to the eukaryotic ribosomal protein eL8 family.</text>
</comment>
<keyword evidence="4 5" id="KW-0687">Ribonucleoprotein</keyword>
<dbReference type="InterPro" id="IPR018492">
    <property type="entry name" value="Ribosomal_eL8/Nhp2"/>
</dbReference>
<dbReference type="Gene3D" id="3.30.1330.30">
    <property type="match status" value="1"/>
</dbReference>
<dbReference type="EMBL" id="KI545967">
    <property type="protein sequence ID" value="EST49012.1"/>
    <property type="molecule type" value="Genomic_DNA"/>
</dbReference>
<reference evidence="7 8" key="1">
    <citation type="journal article" date="2014" name="PLoS Genet.">
        <title>The Genome of Spironucleus salmonicida Highlights a Fish Pathogen Adapted to Fluctuating Environments.</title>
        <authorList>
            <person name="Xu F."/>
            <person name="Jerlstrom-Hultqvist J."/>
            <person name="Einarsson E."/>
            <person name="Astvaldsson A."/>
            <person name="Svard S.G."/>
            <person name="Andersson J.O."/>
        </authorList>
    </citation>
    <scope>NUCLEOTIDE SEQUENCE</scope>
    <source>
        <strain evidence="8">ATCC 50377</strain>
    </source>
</reference>
<evidence type="ECO:0000313" key="9">
    <source>
        <dbReference type="Proteomes" id="UP000018208"/>
    </source>
</evidence>
<evidence type="ECO:0000256" key="5">
    <source>
        <dbReference type="RuleBase" id="RU366039"/>
    </source>
</evidence>
<sequence length="131" mass="14565">MPNLISPIANPLADEKLESTAYKLLEKLHPLKQLARGVKEVKKQLKRDKKGILLLAADCMPTQILAAFPTMAAEKNVPYMFLRSKSDIAKACGLKDSVVAVLAYESEDKDYKKVFEAAQKKMIDNVGFKVV</sequence>
<organism evidence="7">
    <name type="scientific">Spironucleus salmonicida</name>
    <dbReference type="NCBI Taxonomy" id="348837"/>
    <lineage>
        <taxon>Eukaryota</taxon>
        <taxon>Metamonada</taxon>
        <taxon>Diplomonadida</taxon>
        <taxon>Hexamitidae</taxon>
        <taxon>Hexamitinae</taxon>
        <taxon>Spironucleus</taxon>
    </lineage>
</organism>
<dbReference type="SUPFAM" id="SSF55315">
    <property type="entry name" value="L30e-like"/>
    <property type="match status" value="1"/>
</dbReference>
<dbReference type="OrthoDB" id="5364946at2759"/>
<evidence type="ECO:0000313" key="7">
    <source>
        <dbReference type="EMBL" id="EST49012.1"/>
    </source>
</evidence>
<keyword evidence="3 5" id="KW-0539">Nucleus</keyword>
<dbReference type="InterPro" id="IPR029064">
    <property type="entry name" value="Ribosomal_eL30-like_sf"/>
</dbReference>
<dbReference type="GO" id="GO:0000398">
    <property type="term" value="P:mRNA splicing, via spliceosome"/>
    <property type="evidence" value="ECO:0007669"/>
    <property type="project" value="UniProtKB-UniRule"/>
</dbReference>
<dbReference type="Pfam" id="PF01248">
    <property type="entry name" value="Ribosomal_L7Ae"/>
    <property type="match status" value="1"/>
</dbReference>
<name>V6LWJ4_9EUKA</name>
<dbReference type="InterPro" id="IPR004038">
    <property type="entry name" value="Ribosomal_eL8/eL30/eS12/Gad45"/>
</dbReference>
<dbReference type="PRINTS" id="PR00883">
    <property type="entry name" value="NUCLEARHMG"/>
</dbReference>
<evidence type="ECO:0000256" key="3">
    <source>
        <dbReference type="ARBA" id="ARBA00023242"/>
    </source>
</evidence>